<dbReference type="STRING" id="29730.A0A0D2RSS3"/>
<protein>
    <submittedName>
        <fullName evidence="1">Uncharacterized protein</fullName>
    </submittedName>
</protein>
<dbReference type="EMBL" id="CM001750">
    <property type="protein sequence ID" value="KJB73787.1"/>
    <property type="molecule type" value="Genomic_DNA"/>
</dbReference>
<dbReference type="PANTHER" id="PTHR24128">
    <property type="entry name" value="HOMEOBOX PROTEIN WARIAI"/>
    <property type="match status" value="1"/>
</dbReference>
<dbReference type="Gramene" id="KJB73787">
    <property type="protein sequence ID" value="KJB73787"/>
    <property type="gene ID" value="B456_011G252000"/>
</dbReference>
<dbReference type="Proteomes" id="UP000032304">
    <property type="component" value="Chromosome 11"/>
</dbReference>
<dbReference type="PANTHER" id="PTHR24128:SF60">
    <property type="entry name" value="ALPHA-LATROTOXIN-LHE1A-LIKE"/>
    <property type="match status" value="1"/>
</dbReference>
<evidence type="ECO:0000313" key="1">
    <source>
        <dbReference type="EMBL" id="KJB73787.1"/>
    </source>
</evidence>
<dbReference type="Gene3D" id="1.25.40.20">
    <property type="entry name" value="Ankyrin repeat-containing domain"/>
    <property type="match status" value="1"/>
</dbReference>
<organism evidence="1 2">
    <name type="scientific">Gossypium raimondii</name>
    <name type="common">Peruvian cotton</name>
    <name type="synonym">Gossypium klotzschianum subsp. raimondii</name>
    <dbReference type="NCBI Taxonomy" id="29730"/>
    <lineage>
        <taxon>Eukaryota</taxon>
        <taxon>Viridiplantae</taxon>
        <taxon>Streptophyta</taxon>
        <taxon>Embryophyta</taxon>
        <taxon>Tracheophyta</taxon>
        <taxon>Spermatophyta</taxon>
        <taxon>Magnoliopsida</taxon>
        <taxon>eudicotyledons</taxon>
        <taxon>Gunneridae</taxon>
        <taxon>Pentapetalae</taxon>
        <taxon>rosids</taxon>
        <taxon>malvids</taxon>
        <taxon>Malvales</taxon>
        <taxon>Malvaceae</taxon>
        <taxon>Malvoideae</taxon>
        <taxon>Gossypium</taxon>
    </lineage>
</organism>
<dbReference type="InterPro" id="IPR036770">
    <property type="entry name" value="Ankyrin_rpt-contain_sf"/>
</dbReference>
<keyword evidence="2" id="KW-1185">Reference proteome</keyword>
<reference evidence="1 2" key="1">
    <citation type="journal article" date="2012" name="Nature">
        <title>Repeated polyploidization of Gossypium genomes and the evolution of spinnable cotton fibres.</title>
        <authorList>
            <person name="Paterson A.H."/>
            <person name="Wendel J.F."/>
            <person name="Gundlach H."/>
            <person name="Guo H."/>
            <person name="Jenkins J."/>
            <person name="Jin D."/>
            <person name="Llewellyn D."/>
            <person name="Showmaker K.C."/>
            <person name="Shu S."/>
            <person name="Udall J."/>
            <person name="Yoo M.J."/>
            <person name="Byers R."/>
            <person name="Chen W."/>
            <person name="Doron-Faigenboim A."/>
            <person name="Duke M.V."/>
            <person name="Gong L."/>
            <person name="Grimwood J."/>
            <person name="Grover C."/>
            <person name="Grupp K."/>
            <person name="Hu G."/>
            <person name="Lee T.H."/>
            <person name="Li J."/>
            <person name="Lin L."/>
            <person name="Liu T."/>
            <person name="Marler B.S."/>
            <person name="Page J.T."/>
            <person name="Roberts A.W."/>
            <person name="Romanel E."/>
            <person name="Sanders W.S."/>
            <person name="Szadkowski E."/>
            <person name="Tan X."/>
            <person name="Tang H."/>
            <person name="Xu C."/>
            <person name="Wang J."/>
            <person name="Wang Z."/>
            <person name="Zhang D."/>
            <person name="Zhang L."/>
            <person name="Ashrafi H."/>
            <person name="Bedon F."/>
            <person name="Bowers J.E."/>
            <person name="Brubaker C.L."/>
            <person name="Chee P.W."/>
            <person name="Das S."/>
            <person name="Gingle A.R."/>
            <person name="Haigler C.H."/>
            <person name="Harker D."/>
            <person name="Hoffmann L.V."/>
            <person name="Hovav R."/>
            <person name="Jones D.C."/>
            <person name="Lemke C."/>
            <person name="Mansoor S."/>
            <person name="ur Rahman M."/>
            <person name="Rainville L.N."/>
            <person name="Rambani A."/>
            <person name="Reddy U.K."/>
            <person name="Rong J.K."/>
            <person name="Saranga Y."/>
            <person name="Scheffler B.E."/>
            <person name="Scheffler J.A."/>
            <person name="Stelly D.M."/>
            <person name="Triplett B.A."/>
            <person name="Van Deynze A."/>
            <person name="Vaslin M.F."/>
            <person name="Waghmare V.N."/>
            <person name="Walford S.A."/>
            <person name="Wright R.J."/>
            <person name="Zaki E.A."/>
            <person name="Zhang T."/>
            <person name="Dennis E.S."/>
            <person name="Mayer K.F."/>
            <person name="Peterson D.G."/>
            <person name="Rokhsar D.S."/>
            <person name="Wang X."/>
            <person name="Schmutz J."/>
        </authorList>
    </citation>
    <scope>NUCLEOTIDE SEQUENCE [LARGE SCALE GENOMIC DNA]</scope>
</reference>
<sequence>MIARKLNQAGLSPLHSAPQNDRTQAVLRLLKFDKGLVRVTWRDGLTPLHQVVQTGKVDLLFKFLEVCPEAIEDVTVRDEMVFHLTVKTSISRHETAKRWEKELLSWPDIDGNMFWTLQLSETHLR</sequence>
<proteinExistence type="predicted"/>
<dbReference type="SUPFAM" id="SSF48403">
    <property type="entry name" value="Ankyrin repeat"/>
    <property type="match status" value="1"/>
</dbReference>
<dbReference type="AlphaFoldDB" id="A0A0D2RSS3"/>
<accession>A0A0D2RSS3</accession>
<name>A0A0D2RSS3_GOSRA</name>
<gene>
    <name evidence="1" type="ORF">B456_011G252000</name>
</gene>
<evidence type="ECO:0000313" key="2">
    <source>
        <dbReference type="Proteomes" id="UP000032304"/>
    </source>
</evidence>
<dbReference type="eggNOG" id="KOG0504">
    <property type="taxonomic scope" value="Eukaryota"/>
</dbReference>